<evidence type="ECO:0000256" key="1">
    <source>
        <dbReference type="SAM" id="MobiDB-lite"/>
    </source>
</evidence>
<name>A0A8T4L690_9ARCH</name>
<dbReference type="EMBL" id="JAGVWC010000012">
    <property type="protein sequence ID" value="MBS3062074.1"/>
    <property type="molecule type" value="Genomic_DNA"/>
</dbReference>
<gene>
    <name evidence="2" type="ORF">J4215_05825</name>
</gene>
<dbReference type="AlphaFoldDB" id="A0A8T4L690"/>
<feature type="compositionally biased region" description="Basic residues" evidence="1">
    <location>
        <begin position="142"/>
        <end position="151"/>
    </location>
</feature>
<evidence type="ECO:0000313" key="2">
    <source>
        <dbReference type="EMBL" id="MBS3062074.1"/>
    </source>
</evidence>
<accession>A0A8T4L690</accession>
<organism evidence="2 3">
    <name type="scientific">Candidatus Iainarchaeum sp</name>
    <dbReference type="NCBI Taxonomy" id="3101447"/>
    <lineage>
        <taxon>Archaea</taxon>
        <taxon>Candidatus Iainarchaeota</taxon>
        <taxon>Candidatus Iainarchaeia</taxon>
        <taxon>Candidatus Iainarchaeales</taxon>
        <taxon>Candidatus Iainarchaeaceae</taxon>
        <taxon>Candidatus Iainarchaeum</taxon>
    </lineage>
</organism>
<reference evidence="2" key="2">
    <citation type="submission" date="2021-05" db="EMBL/GenBank/DDBJ databases">
        <title>Protein family content uncovers lineage relationships and bacterial pathway maintenance mechanisms in DPANN archaea.</title>
        <authorList>
            <person name="Castelle C.J."/>
            <person name="Meheust R."/>
            <person name="Jaffe A.L."/>
            <person name="Seitz K."/>
            <person name="Gong X."/>
            <person name="Baker B.J."/>
            <person name="Banfield J.F."/>
        </authorList>
    </citation>
    <scope>NUCLEOTIDE SEQUENCE</scope>
    <source>
        <strain evidence="2">RIFCSPLOWO2_01_FULL_AR10_48_17</strain>
    </source>
</reference>
<comment type="caution">
    <text evidence="2">The sequence shown here is derived from an EMBL/GenBank/DDBJ whole genome shotgun (WGS) entry which is preliminary data.</text>
</comment>
<protein>
    <submittedName>
        <fullName evidence="2">Uncharacterized protein</fullName>
    </submittedName>
</protein>
<feature type="region of interest" description="Disordered" evidence="1">
    <location>
        <begin position="126"/>
        <end position="151"/>
    </location>
</feature>
<dbReference type="Proteomes" id="UP000675968">
    <property type="component" value="Unassembled WGS sequence"/>
</dbReference>
<proteinExistence type="predicted"/>
<evidence type="ECO:0000313" key="3">
    <source>
        <dbReference type="Proteomes" id="UP000675968"/>
    </source>
</evidence>
<sequence length="151" mass="17574">MQNSILHIKDSSTKVIYLDSGLYLQVRKIPAKKPVERRMGERRKTNAYFASFGPHKLYARREGELIKQLTTNTRTPEIRRNVTRNRRMDPEDRRKNQVGSLYNARGGKMMVVSEKQFAAFEKPKPEKLGLPAMGAHTVYDRRKAKRRATDK</sequence>
<reference evidence="2" key="1">
    <citation type="submission" date="2021-03" db="EMBL/GenBank/DDBJ databases">
        <authorList>
            <person name="Jaffe A."/>
        </authorList>
    </citation>
    <scope>NUCLEOTIDE SEQUENCE</scope>
    <source>
        <strain evidence="2">RIFCSPLOWO2_01_FULL_AR10_48_17</strain>
    </source>
</reference>